<organism evidence="2 3">
    <name type="scientific">Clostridium disporicum</name>
    <dbReference type="NCBI Taxonomy" id="84024"/>
    <lineage>
        <taxon>Bacteria</taxon>
        <taxon>Bacillati</taxon>
        <taxon>Bacillota</taxon>
        <taxon>Clostridia</taxon>
        <taxon>Eubacteriales</taxon>
        <taxon>Clostridiaceae</taxon>
        <taxon>Clostridium</taxon>
    </lineage>
</organism>
<protein>
    <submittedName>
        <fullName evidence="2">Uncharacterized protein</fullName>
    </submittedName>
</protein>
<feature type="compositionally biased region" description="Basic and acidic residues" evidence="1">
    <location>
        <begin position="110"/>
        <end position="126"/>
    </location>
</feature>
<dbReference type="RefSeq" id="WP_055276454.1">
    <property type="nucleotide sequence ID" value="NZ_CYZV01000018.1"/>
</dbReference>
<proteinExistence type="predicted"/>
<evidence type="ECO:0000256" key="1">
    <source>
        <dbReference type="SAM" id="MobiDB-lite"/>
    </source>
</evidence>
<sequence length="135" mass="15913">MIERAIKKIKSEMEQKKNNLYIQAIGDYLLKQVEINRNAAEKICNEKKSIEKSLKEVEKVARKKAVAGCAVLSDNEVFKIVREYYQFEAVQDKFIQVEVEEIKEQIQEDVNEERVKEKKEDSKTDDFSINFDDYL</sequence>
<dbReference type="Proteomes" id="UP000095558">
    <property type="component" value="Unassembled WGS sequence"/>
</dbReference>
<reference evidence="2 3" key="1">
    <citation type="submission" date="2015-09" db="EMBL/GenBank/DDBJ databases">
        <authorList>
            <consortium name="Pathogen Informatics"/>
        </authorList>
    </citation>
    <scope>NUCLEOTIDE SEQUENCE [LARGE SCALE GENOMIC DNA]</scope>
    <source>
        <strain evidence="2 3">2789STDY5834855</strain>
    </source>
</reference>
<evidence type="ECO:0000313" key="3">
    <source>
        <dbReference type="Proteomes" id="UP000095558"/>
    </source>
</evidence>
<dbReference type="InterPro" id="IPR025624">
    <property type="entry name" value="PcfK"/>
</dbReference>
<evidence type="ECO:0000313" key="2">
    <source>
        <dbReference type="EMBL" id="CUO24480.1"/>
    </source>
</evidence>
<accession>A0A174DKR4</accession>
<dbReference type="AlphaFoldDB" id="A0A174DKR4"/>
<gene>
    <name evidence="2" type="ORF">ERS852470_01808</name>
</gene>
<dbReference type="OrthoDB" id="2375727at2"/>
<feature type="region of interest" description="Disordered" evidence="1">
    <location>
        <begin position="110"/>
        <end position="135"/>
    </location>
</feature>
<dbReference type="EMBL" id="CYZV01000018">
    <property type="protein sequence ID" value="CUO24480.1"/>
    <property type="molecule type" value="Genomic_DNA"/>
</dbReference>
<name>A0A174DKR4_9CLOT</name>
<dbReference type="Pfam" id="PF14058">
    <property type="entry name" value="PcfK"/>
    <property type="match status" value="1"/>
</dbReference>